<organism evidence="4 5">
    <name type="scientific">Marinigracilibium pacificum</name>
    <dbReference type="NCBI Taxonomy" id="2729599"/>
    <lineage>
        <taxon>Bacteria</taxon>
        <taxon>Pseudomonadati</taxon>
        <taxon>Bacteroidota</taxon>
        <taxon>Cytophagia</taxon>
        <taxon>Cytophagales</taxon>
        <taxon>Flammeovirgaceae</taxon>
        <taxon>Marinigracilibium</taxon>
    </lineage>
</organism>
<dbReference type="SUPFAM" id="SSF50969">
    <property type="entry name" value="YVTN repeat-like/Quinoprotein amine dehydrogenase"/>
    <property type="match status" value="1"/>
</dbReference>
<accession>A0A848J1W1</accession>
<comment type="caution">
    <text evidence="4">The sequence shown here is derived from an EMBL/GenBank/DDBJ whole genome shotgun (WGS) entry which is preliminary data.</text>
</comment>
<dbReference type="Pfam" id="PF07568">
    <property type="entry name" value="HisKA_2"/>
    <property type="match status" value="1"/>
</dbReference>
<dbReference type="InterPro" id="IPR005467">
    <property type="entry name" value="His_kinase_dom"/>
</dbReference>
<keyword evidence="2" id="KW-0812">Transmembrane</keyword>
<dbReference type="Pfam" id="PF07494">
    <property type="entry name" value="Reg_prop"/>
    <property type="match status" value="1"/>
</dbReference>
<evidence type="ECO:0000313" key="5">
    <source>
        <dbReference type="Proteomes" id="UP000559010"/>
    </source>
</evidence>
<keyword evidence="2" id="KW-0472">Membrane</keyword>
<reference evidence="4 5" key="1">
    <citation type="submission" date="2020-04" db="EMBL/GenBank/DDBJ databases">
        <title>Flammeovirgaceae bacterium KN852 isolated from deep sea.</title>
        <authorList>
            <person name="Zhang D.-C."/>
        </authorList>
    </citation>
    <scope>NUCLEOTIDE SEQUENCE [LARGE SCALE GENOMIC DNA]</scope>
    <source>
        <strain evidence="4 5">KN852</strain>
    </source>
</reference>
<dbReference type="Gene3D" id="3.30.565.10">
    <property type="entry name" value="Histidine kinase-like ATPase, C-terminal domain"/>
    <property type="match status" value="1"/>
</dbReference>
<keyword evidence="1" id="KW-0597">Phosphoprotein</keyword>
<dbReference type="SMART" id="SM00387">
    <property type="entry name" value="HATPase_c"/>
    <property type="match status" value="1"/>
</dbReference>
<evidence type="ECO:0000259" key="3">
    <source>
        <dbReference type="PROSITE" id="PS50109"/>
    </source>
</evidence>
<feature type="transmembrane region" description="Helical" evidence="2">
    <location>
        <begin position="764"/>
        <end position="783"/>
    </location>
</feature>
<evidence type="ECO:0000256" key="2">
    <source>
        <dbReference type="SAM" id="Phobius"/>
    </source>
</evidence>
<dbReference type="Pfam" id="PF02518">
    <property type="entry name" value="HATPase_c"/>
    <property type="match status" value="1"/>
</dbReference>
<dbReference type="PANTHER" id="PTHR43547">
    <property type="entry name" value="TWO-COMPONENT HISTIDINE KINASE"/>
    <property type="match status" value="1"/>
</dbReference>
<evidence type="ECO:0000256" key="1">
    <source>
        <dbReference type="ARBA" id="ARBA00022553"/>
    </source>
</evidence>
<dbReference type="InterPro" id="IPR011123">
    <property type="entry name" value="Y_Y_Y"/>
</dbReference>
<dbReference type="InterPro" id="IPR036890">
    <property type="entry name" value="HATPase_C_sf"/>
</dbReference>
<gene>
    <name evidence="4" type="ORF">HH304_20555</name>
</gene>
<dbReference type="SUPFAM" id="SSF55874">
    <property type="entry name" value="ATPase domain of HSP90 chaperone/DNA topoisomerase II/histidine kinase"/>
    <property type="match status" value="1"/>
</dbReference>
<keyword evidence="2" id="KW-1133">Transmembrane helix</keyword>
<dbReference type="InterPro" id="IPR015943">
    <property type="entry name" value="WD40/YVTN_repeat-like_dom_sf"/>
</dbReference>
<dbReference type="InterPro" id="IPR013783">
    <property type="entry name" value="Ig-like_fold"/>
</dbReference>
<dbReference type="Proteomes" id="UP000559010">
    <property type="component" value="Unassembled WGS sequence"/>
</dbReference>
<name>A0A848J1W1_9BACT</name>
<feature type="transmembrane region" description="Helical" evidence="2">
    <location>
        <begin position="20"/>
        <end position="39"/>
    </location>
</feature>
<dbReference type="EMBL" id="JABBNU010000016">
    <property type="protein sequence ID" value="NMM50813.1"/>
    <property type="molecule type" value="Genomic_DNA"/>
</dbReference>
<dbReference type="AlphaFoldDB" id="A0A848J1W1"/>
<evidence type="ECO:0000313" key="4">
    <source>
        <dbReference type="EMBL" id="NMM50813.1"/>
    </source>
</evidence>
<dbReference type="InterPro" id="IPR011495">
    <property type="entry name" value="Sig_transdc_His_kin_sub2_dim/P"/>
</dbReference>
<dbReference type="InterPro" id="IPR011044">
    <property type="entry name" value="Quino_amine_DH_bsu"/>
</dbReference>
<dbReference type="InterPro" id="IPR003594">
    <property type="entry name" value="HATPase_dom"/>
</dbReference>
<dbReference type="Gene3D" id="2.130.10.10">
    <property type="entry name" value="YVTN repeat-like/Quinoprotein amine dehydrogenase"/>
    <property type="match status" value="2"/>
</dbReference>
<sequence length="1045" mass="120142">MRKIIPEKYFYYQKVDRNPISRILSICIIIFLTCSNSIYPNSNADTIKVVNIAQEKGLSQLNALSLEFDNLGYLWIGTENGLNRYNGYQIKVFKAGSQSNSLRDDHIRGMYHSNDTLWLATNTHSVSAFLLKENRFINLEDSININESPGTKFTYNITPVDGRYLLAGSIDNCILIDRLTLKCTVIKITGKTDNEYVTNTIRYNNKILIGTNYNGTYIFDISTKEIEPFLFNKLEVNSFYDIGNGYFLIGTNSGLYKHKTGTKITEKINAPHGLNVIRNIFKWDEENIFIGGINRNFLLSEDNTFKEIVFTNQNDKPVQSTILSFAIDKQGGRWLGTEGRGVFYYHPNQKKFIPNRIIVENAPKKDFISMFNFEKEGDTLWMATEFGFVRYLENEDEYKLYLTNNLEYTIVKGLNGTLWAGGFGEGLVRYDRKNDTFRHVPLDVKDKDVIHITPITTDSIWVHTWSEGIYSLNVNTNSTQKISIKGESLIRSRNSFIDSSGDIWLASDNGLYQISGDNQYYYDSLTNERVFDITEDSNHNIWIGTGKGLNRLDKETGIITHYYEQEGLPNDFIYGVESDIHDNIWVSTNYGLSVFNQETRTFKNYTEADGLQNNEFNGKAAFKSESGRLYFGGMNGFNAFNPEKIFINENPGKIIIEEIELFGKAIDNYSPHTKQLEFQHNQNVITFNYVNLSYLYPEKNHYQFMLEGFDTDWRPITSERSTTYTNLDPGTYVFKVRGSNNDLIWGDETEVLITIRSPWYATTWFKISIIIFGILLITTIFLIRDRQQKSMNLKLSKMVEERTKELTRINEVLKDSLELTKKQKENISFLMRELNHRVKNNLQLITSLIDFQNFDDRNISQEVKLKQLQTRIFTVSKIHDLLNPTEIANDEISIDLFIEKLTLDIANFSGSDIIVNTASPSILINSKKLTYLGLILNELITNSIKHAFPISNSKEIKLINIEVKESDYKIHILYHDNGIGFSETEVNDTSSMGLQLINAMTEELGGVLSIVSEKGSTFKFEFDKSKLIDTDYRNISDKISSGRDN</sequence>
<proteinExistence type="predicted"/>
<dbReference type="Pfam" id="PF07495">
    <property type="entry name" value="Y_Y_Y"/>
    <property type="match status" value="1"/>
</dbReference>
<feature type="domain" description="Histidine kinase" evidence="3">
    <location>
        <begin position="833"/>
        <end position="1026"/>
    </location>
</feature>
<protein>
    <recommendedName>
        <fullName evidence="3">Histidine kinase domain-containing protein</fullName>
    </recommendedName>
</protein>
<dbReference type="GO" id="GO:0000155">
    <property type="term" value="F:phosphorelay sensor kinase activity"/>
    <property type="evidence" value="ECO:0007669"/>
    <property type="project" value="TreeGrafter"/>
</dbReference>
<dbReference type="Gene3D" id="2.60.40.10">
    <property type="entry name" value="Immunoglobulins"/>
    <property type="match status" value="1"/>
</dbReference>
<dbReference type="PANTHER" id="PTHR43547:SF2">
    <property type="entry name" value="HYBRID SIGNAL TRANSDUCTION HISTIDINE KINASE C"/>
    <property type="match status" value="1"/>
</dbReference>
<dbReference type="InterPro" id="IPR011110">
    <property type="entry name" value="Reg_prop"/>
</dbReference>
<dbReference type="PROSITE" id="PS50109">
    <property type="entry name" value="HIS_KIN"/>
    <property type="match status" value="1"/>
</dbReference>
<dbReference type="SUPFAM" id="SSF63829">
    <property type="entry name" value="Calcium-dependent phosphotriesterase"/>
    <property type="match status" value="1"/>
</dbReference>
<dbReference type="RefSeq" id="WP_169685179.1">
    <property type="nucleotide sequence ID" value="NZ_JABBNU010000016.1"/>
</dbReference>
<keyword evidence="5" id="KW-1185">Reference proteome</keyword>